<proteinExistence type="predicted"/>
<protein>
    <recommendedName>
        <fullName evidence="6">SAC domain-containing protein</fullName>
    </recommendedName>
</protein>
<dbReference type="KEGG" id="tut:107362874"/>
<dbReference type="EnsemblMetazoa" id="tetur09g01490.1">
    <property type="protein sequence ID" value="tetur09g01490.1"/>
    <property type="gene ID" value="tetur09g01490"/>
</dbReference>
<dbReference type="Proteomes" id="UP000015104">
    <property type="component" value="Unassembled WGS sequence"/>
</dbReference>
<dbReference type="Pfam" id="PF12456">
    <property type="entry name" value="hSac2"/>
    <property type="match status" value="1"/>
</dbReference>
<dbReference type="Pfam" id="PF02383">
    <property type="entry name" value="Syja_N"/>
    <property type="match status" value="1"/>
</dbReference>
<feature type="domain" description="HSac2" evidence="3">
    <location>
        <begin position="639"/>
        <end position="835"/>
    </location>
</feature>
<dbReference type="GO" id="GO:0005769">
    <property type="term" value="C:early endosome"/>
    <property type="evidence" value="ECO:0007669"/>
    <property type="project" value="TreeGrafter"/>
</dbReference>
<dbReference type="InterPro" id="IPR034753">
    <property type="entry name" value="hSac2"/>
</dbReference>
<reference evidence="4" key="2">
    <citation type="submission" date="2015-06" db="UniProtKB">
        <authorList>
            <consortium name="EnsemblMetazoa"/>
        </authorList>
    </citation>
    <scope>IDENTIFICATION</scope>
</reference>
<dbReference type="PROSITE" id="PS51791">
    <property type="entry name" value="HSAC2"/>
    <property type="match status" value="1"/>
</dbReference>
<feature type="region of interest" description="Disordered" evidence="1">
    <location>
        <begin position="1040"/>
        <end position="1061"/>
    </location>
</feature>
<dbReference type="OrthoDB" id="405996at2759"/>
<evidence type="ECO:0008006" key="6">
    <source>
        <dbReference type="Google" id="ProtNLM"/>
    </source>
</evidence>
<feature type="region of interest" description="Disordered" evidence="1">
    <location>
        <begin position="231"/>
        <end position="250"/>
    </location>
</feature>
<name>T1KD31_TETUR</name>
<dbReference type="eggNOG" id="KOG1890">
    <property type="taxonomic scope" value="Eukaryota"/>
</dbReference>
<dbReference type="STRING" id="32264.T1KD31"/>
<evidence type="ECO:0000256" key="1">
    <source>
        <dbReference type="SAM" id="MobiDB-lite"/>
    </source>
</evidence>
<gene>
    <name evidence="4" type="primary">107362874</name>
</gene>
<dbReference type="PANTHER" id="PTHR45662">
    <property type="entry name" value="PHOSPHATIDYLINOSITIDE PHOSPHATASE SAC1"/>
    <property type="match status" value="1"/>
</dbReference>
<feature type="compositionally biased region" description="Polar residues" evidence="1">
    <location>
        <begin position="169"/>
        <end position="181"/>
    </location>
</feature>
<feature type="region of interest" description="Disordered" evidence="1">
    <location>
        <begin position="1119"/>
        <end position="1147"/>
    </location>
</feature>
<feature type="region of interest" description="Disordered" evidence="1">
    <location>
        <begin position="613"/>
        <end position="636"/>
    </location>
</feature>
<evidence type="ECO:0000259" key="3">
    <source>
        <dbReference type="PROSITE" id="PS51791"/>
    </source>
</evidence>
<dbReference type="GO" id="GO:0043812">
    <property type="term" value="F:phosphatidylinositol-4-phosphate phosphatase activity"/>
    <property type="evidence" value="ECO:0007669"/>
    <property type="project" value="TreeGrafter"/>
</dbReference>
<feature type="region of interest" description="Disordered" evidence="1">
    <location>
        <begin position="119"/>
        <end position="151"/>
    </location>
</feature>
<reference evidence="5" key="1">
    <citation type="submission" date="2011-08" db="EMBL/GenBank/DDBJ databases">
        <authorList>
            <person name="Rombauts S."/>
        </authorList>
    </citation>
    <scope>NUCLEOTIDE SEQUENCE</scope>
    <source>
        <strain evidence="5">London</strain>
    </source>
</reference>
<dbReference type="PANTHER" id="PTHR45662:SF8">
    <property type="entry name" value="PHOSPHATIDYLINOSITIDE PHOSPHATASE SAC2"/>
    <property type="match status" value="1"/>
</dbReference>
<dbReference type="HOGENOM" id="CLU_044255_0_0_1"/>
<dbReference type="OMA" id="ALHKESQ"/>
<dbReference type="PROSITE" id="PS50275">
    <property type="entry name" value="SAC"/>
    <property type="match status" value="1"/>
</dbReference>
<dbReference type="GO" id="GO:0045334">
    <property type="term" value="C:clathrin-coated endocytic vesicle"/>
    <property type="evidence" value="ECO:0007669"/>
    <property type="project" value="TreeGrafter"/>
</dbReference>
<dbReference type="InterPro" id="IPR002013">
    <property type="entry name" value="SAC_dom"/>
</dbReference>
<feature type="region of interest" description="Disordered" evidence="1">
    <location>
        <begin position="169"/>
        <end position="191"/>
    </location>
</feature>
<dbReference type="GO" id="GO:0046856">
    <property type="term" value="P:phosphatidylinositol dephosphorylation"/>
    <property type="evidence" value="ECO:0007669"/>
    <property type="project" value="TreeGrafter"/>
</dbReference>
<dbReference type="EMBL" id="CAEY01002009">
    <property type="status" value="NOT_ANNOTATED_CDS"/>
    <property type="molecule type" value="Genomic_DNA"/>
</dbReference>
<evidence type="ECO:0000313" key="4">
    <source>
        <dbReference type="EnsemblMetazoa" id="tetur09g01490.1"/>
    </source>
</evidence>
<dbReference type="InterPro" id="IPR022158">
    <property type="entry name" value="Inositol_phosphatase"/>
</dbReference>
<evidence type="ECO:0000313" key="5">
    <source>
        <dbReference type="Proteomes" id="UP000015104"/>
    </source>
</evidence>
<feature type="compositionally biased region" description="Polar residues" evidence="1">
    <location>
        <begin position="131"/>
        <end position="147"/>
    </location>
</feature>
<accession>T1KD31</accession>
<feature type="domain" description="SAC" evidence="2">
    <location>
        <begin position="201"/>
        <end position="564"/>
    </location>
</feature>
<sequence length="1298" mass="145105">MEVLFTPDYYIFRRGDSSLWFKRNSPDSKALLKTGYDFNQLTNLTCLGLAHGLIGKFGSDNLIVIRQNQCVGTIPGVKGSEDEVYRIKRIAIIQLNDVDPNPSEIALEPCTLHDNNPLTGVSNVEHEDGSENQMSGTTSSHSLSGIASGNGGNTGGVFKTWSSIRSATSSVKSSGNLNKSPRGSFAPGKEKGERRLINEVLKMFNNTDSFYYSPTGDLSNSLQMKHILAERKENKTSSNSELSHDEKSTSDNVKYPWDVFDKRFIWNRHMMDSLISGCEEEITGLLDLNFWIVPVVQGFFQSETCFIDGDKLDGSDLEFREYQMILISRRSRFRAGTRYKRRGLDEDGYCANYVETEQIFKYGAHVVSFVQVRGSVPIFWSQPGHAYRPPPRIDRSEEETQRAFEAHFQKEFAIYGREVIINLIERWGRERVVGEAYLNHTVNFDSPLLTYVSFDFHERCRGMKFENVSILIANIKDIIRDMKYCWVDDQGVIQSQDGVFRVNCIDCLDRTNIAQTAIARTVMDTQFSKLGVLCPDSELPPNCRRIFQIMWANNGDSISRQYAGTNALKGDYTRTGERRLAGMVKDSYNSASRYLQNRFKDAYRQAAIDMMQGNPISDSDLRSPDSENVYGDDDDDEDIEHHERVKQVIEDCKKILIPENEVILGGWPLIDADPSNDTSHPSIEMDTVLILTKDCYYVAEYDDQTDRITKYQKVLLEDLEKIEFGPEPGAQLLFSSLSSKLQKQSYCIRFHYLVNGQSGYFHMFRPTNTRFFNNMAIPVRTPQESIDSLKAICESFKVALCVKSLNVPLYEGRLEKRKSKTVSFAGKQPTSQGSMQPRKVRHYTHSSVGQKSGSSLLPRNISDGNLLNLKNVGSRALNNVSCQLARFKGKLTGNARSNPHLALGTVSEQRLESIQSFAGVDTSVASSEEDIYDEEWEGAVGVTTDEISEDESLRKSNRTRMFRDQQASIASNASSVFLTERTLSSDYSECSDLEDTDDIILGSLCEEPRSLPFQNAAALSLAGNDTLLESCGILTISPPLKPDYEESGNANNSHGHRGKNRKSLLKDVDDFVIDAMNKAGLKQLHRKASESLTSLPLRGKYPSIPSTSQPRAPQIEISDSASGFEVSPPSPTNQPRARKLSKSSEDIESFETLSTRTLCNTSSASCAALSGLPANEENRIGKTDDIPDPSCAKSSTTLQITPIKMKTSHSEMALGQSQENRLALNINSSSNLSNNPLSSPILMKKDLILSPISRIAKGVHSFGLNLRSHYSSENQQSTQVYDPKACGKNYEKTTIIFI</sequence>
<dbReference type="GO" id="GO:2001135">
    <property type="term" value="P:regulation of endocytic recycling"/>
    <property type="evidence" value="ECO:0007669"/>
    <property type="project" value="TreeGrafter"/>
</dbReference>
<evidence type="ECO:0000259" key="2">
    <source>
        <dbReference type="PROSITE" id="PS50275"/>
    </source>
</evidence>
<organism evidence="4 5">
    <name type="scientific">Tetranychus urticae</name>
    <name type="common">Two-spotted spider mite</name>
    <dbReference type="NCBI Taxonomy" id="32264"/>
    <lineage>
        <taxon>Eukaryota</taxon>
        <taxon>Metazoa</taxon>
        <taxon>Ecdysozoa</taxon>
        <taxon>Arthropoda</taxon>
        <taxon>Chelicerata</taxon>
        <taxon>Arachnida</taxon>
        <taxon>Acari</taxon>
        <taxon>Acariformes</taxon>
        <taxon>Trombidiformes</taxon>
        <taxon>Prostigmata</taxon>
        <taxon>Eleutherengona</taxon>
        <taxon>Raphignathae</taxon>
        <taxon>Tetranychoidea</taxon>
        <taxon>Tetranychidae</taxon>
        <taxon>Tetranychus</taxon>
    </lineage>
</organism>
<keyword evidence="5" id="KW-1185">Reference proteome</keyword>